<dbReference type="GO" id="GO:0009306">
    <property type="term" value="P:protein secretion"/>
    <property type="evidence" value="ECO:0007669"/>
    <property type="project" value="InterPro"/>
</dbReference>
<protein>
    <submittedName>
        <fullName evidence="2">EscU/YscU/HrcU family type III secretion system export apparatus switch protein</fullName>
    </submittedName>
</protein>
<evidence type="ECO:0000313" key="2">
    <source>
        <dbReference type="EMBL" id="MBD1401281.1"/>
    </source>
</evidence>
<dbReference type="Gene3D" id="3.40.1690.10">
    <property type="entry name" value="secretion proteins EscU"/>
    <property type="match status" value="1"/>
</dbReference>
<reference evidence="2" key="1">
    <citation type="submission" date="2020-09" db="EMBL/GenBank/DDBJ databases">
        <title>Pelobacter alkaliphilus sp. nov., a novel anaerobic arsenate-reducing bacterium from terrestrial mud volcano.</title>
        <authorList>
            <person name="Khomyakova M.A."/>
            <person name="Merkel A.Y."/>
            <person name="Slobodkin A.I."/>
        </authorList>
    </citation>
    <scope>NUCLEOTIDE SEQUENCE</scope>
    <source>
        <strain evidence="2">M08fum</strain>
    </source>
</reference>
<dbReference type="RefSeq" id="WP_191156714.1">
    <property type="nucleotide sequence ID" value="NZ_JACWUN010000013.1"/>
</dbReference>
<dbReference type="AlphaFoldDB" id="A0A8J6URG0"/>
<sequence length="95" mass="10214">MTRNTQPLRAVALQYDQKPLAAPRVVAAGQGDFAQRIVAAARAAGVDIVEDPDLLEVLGRVPVGEDIPPELFQAVAEILAFLYRVNGRFGVEEGD</sequence>
<evidence type="ECO:0000313" key="3">
    <source>
        <dbReference type="Proteomes" id="UP000632828"/>
    </source>
</evidence>
<proteinExistence type="inferred from homology"/>
<dbReference type="GO" id="GO:0005886">
    <property type="term" value="C:plasma membrane"/>
    <property type="evidence" value="ECO:0007669"/>
    <property type="project" value="TreeGrafter"/>
</dbReference>
<dbReference type="Proteomes" id="UP000632828">
    <property type="component" value="Unassembled WGS sequence"/>
</dbReference>
<name>A0A8J6URG0_9BACT</name>
<dbReference type="Pfam" id="PF01312">
    <property type="entry name" value="Bac_export_2"/>
    <property type="match status" value="1"/>
</dbReference>
<dbReference type="EMBL" id="JACWUN010000013">
    <property type="protein sequence ID" value="MBD1401281.1"/>
    <property type="molecule type" value="Genomic_DNA"/>
</dbReference>
<accession>A0A8J6URG0</accession>
<comment type="caution">
    <text evidence="2">The sequence shown here is derived from an EMBL/GenBank/DDBJ whole genome shotgun (WGS) entry which is preliminary data.</text>
</comment>
<dbReference type="PANTHER" id="PTHR30531">
    <property type="entry name" value="FLAGELLAR BIOSYNTHETIC PROTEIN FLHB"/>
    <property type="match status" value="1"/>
</dbReference>
<gene>
    <name evidence="2" type="ORF">ICT70_11400</name>
</gene>
<comment type="similarity">
    <text evidence="1">Belongs to the type III secretion exporter family.</text>
</comment>
<organism evidence="2 3">
    <name type="scientific">Pelovirga terrestris</name>
    <dbReference type="NCBI Taxonomy" id="2771352"/>
    <lineage>
        <taxon>Bacteria</taxon>
        <taxon>Pseudomonadati</taxon>
        <taxon>Thermodesulfobacteriota</taxon>
        <taxon>Desulfuromonadia</taxon>
        <taxon>Geobacterales</taxon>
        <taxon>Geobacteraceae</taxon>
        <taxon>Pelovirga</taxon>
    </lineage>
</organism>
<dbReference type="InterPro" id="IPR006135">
    <property type="entry name" value="T3SS_substrate_exporter"/>
</dbReference>
<dbReference type="PANTHER" id="PTHR30531:SF12">
    <property type="entry name" value="FLAGELLAR BIOSYNTHETIC PROTEIN FLHB"/>
    <property type="match status" value="1"/>
</dbReference>
<keyword evidence="3" id="KW-1185">Reference proteome</keyword>
<dbReference type="InterPro" id="IPR029025">
    <property type="entry name" value="T3SS_substrate_exporter_C"/>
</dbReference>
<evidence type="ECO:0000256" key="1">
    <source>
        <dbReference type="ARBA" id="ARBA00010690"/>
    </source>
</evidence>
<dbReference type="SUPFAM" id="SSF160544">
    <property type="entry name" value="EscU C-terminal domain-like"/>
    <property type="match status" value="1"/>
</dbReference>